<dbReference type="InterPro" id="IPR020904">
    <property type="entry name" value="Sc_DH/Rdtase_CS"/>
</dbReference>
<name>A0A4P7CXF6_9BURK</name>
<accession>A0A4P7CXF6</accession>
<dbReference type="PANTHER" id="PTHR43391">
    <property type="entry name" value="RETINOL DEHYDROGENASE-RELATED"/>
    <property type="match status" value="1"/>
</dbReference>
<evidence type="ECO:0000313" key="6">
    <source>
        <dbReference type="Proteomes" id="UP000295727"/>
    </source>
</evidence>
<dbReference type="KEGG" id="ppai:E1956_27105"/>
<dbReference type="PROSITE" id="PS00061">
    <property type="entry name" value="ADH_SHORT"/>
    <property type="match status" value="1"/>
</dbReference>
<evidence type="ECO:0000256" key="3">
    <source>
        <dbReference type="RuleBase" id="RU000363"/>
    </source>
</evidence>
<protein>
    <submittedName>
        <fullName evidence="5">SDR family NAD(P)-dependent oxidoreductase</fullName>
    </submittedName>
</protein>
<dbReference type="PANTHER" id="PTHR43391:SF26">
    <property type="entry name" value="BLL7251 PROTEIN"/>
    <property type="match status" value="1"/>
</dbReference>
<proteinExistence type="inferred from homology"/>
<keyword evidence="2" id="KW-0560">Oxidoreductase</keyword>
<evidence type="ECO:0000259" key="4">
    <source>
        <dbReference type="SMART" id="SM00822"/>
    </source>
</evidence>
<dbReference type="InterPro" id="IPR002347">
    <property type="entry name" value="SDR_fam"/>
</dbReference>
<evidence type="ECO:0000313" key="5">
    <source>
        <dbReference type="EMBL" id="QBR00921.1"/>
    </source>
</evidence>
<dbReference type="AlphaFoldDB" id="A0A4P7CXF6"/>
<dbReference type="InterPro" id="IPR057326">
    <property type="entry name" value="KR_dom"/>
</dbReference>
<dbReference type="RefSeq" id="WP_134755038.1">
    <property type="nucleotide sequence ID" value="NZ_CP038150.1"/>
</dbReference>
<sequence>MTTSIRFDGGTAVITGAASGIGSGLARHAAGLGMRLVLADLDAARLDAFAATLDTEVLCVPTDVSRPEAVEALAQAAWQRFGGVDLLFNNAGIMATGFSWEISAERFERSFAVNVHGVLNGMRSFVPRMLERNVSARIVNTASIGGFLPSPLMAPYSATKFAVVALTESLHGELKMIGAPIGVSLLAPGPVQSSIFDDPFGGAYERAEVRGFVDTMRKMLGANGLTPDQFAERVFEGIREGRYWLLPQPEMIDQALQYRTQGILDRRNPELPVY</sequence>
<feature type="domain" description="Ketoreductase" evidence="4">
    <location>
        <begin position="10"/>
        <end position="194"/>
    </location>
</feature>
<evidence type="ECO:0000256" key="2">
    <source>
        <dbReference type="ARBA" id="ARBA00023002"/>
    </source>
</evidence>
<dbReference type="OrthoDB" id="4690547at2"/>
<dbReference type="GO" id="GO:0016491">
    <property type="term" value="F:oxidoreductase activity"/>
    <property type="evidence" value="ECO:0007669"/>
    <property type="project" value="UniProtKB-KW"/>
</dbReference>
<dbReference type="Gene3D" id="3.40.50.720">
    <property type="entry name" value="NAD(P)-binding Rossmann-like Domain"/>
    <property type="match status" value="1"/>
</dbReference>
<organism evidence="5 6">
    <name type="scientific">Paraburkholderia pallida</name>
    <dbReference type="NCBI Taxonomy" id="2547399"/>
    <lineage>
        <taxon>Bacteria</taxon>
        <taxon>Pseudomonadati</taxon>
        <taxon>Pseudomonadota</taxon>
        <taxon>Betaproteobacteria</taxon>
        <taxon>Burkholderiales</taxon>
        <taxon>Burkholderiaceae</taxon>
        <taxon>Paraburkholderia</taxon>
    </lineage>
</organism>
<dbReference type="SMART" id="SM00822">
    <property type="entry name" value="PKS_KR"/>
    <property type="match status" value="1"/>
</dbReference>
<dbReference type="PRINTS" id="PR00080">
    <property type="entry name" value="SDRFAMILY"/>
</dbReference>
<dbReference type="SUPFAM" id="SSF51735">
    <property type="entry name" value="NAD(P)-binding Rossmann-fold domains"/>
    <property type="match status" value="1"/>
</dbReference>
<comment type="similarity">
    <text evidence="1 3">Belongs to the short-chain dehydrogenases/reductases (SDR) family.</text>
</comment>
<dbReference type="InterPro" id="IPR036291">
    <property type="entry name" value="NAD(P)-bd_dom_sf"/>
</dbReference>
<dbReference type="EMBL" id="CP038150">
    <property type="protein sequence ID" value="QBR00921.1"/>
    <property type="molecule type" value="Genomic_DNA"/>
</dbReference>
<dbReference type="PRINTS" id="PR00081">
    <property type="entry name" value="GDHRDH"/>
</dbReference>
<keyword evidence="6" id="KW-1185">Reference proteome</keyword>
<dbReference type="Pfam" id="PF00106">
    <property type="entry name" value="adh_short"/>
    <property type="match status" value="1"/>
</dbReference>
<gene>
    <name evidence="5" type="ORF">E1956_27105</name>
</gene>
<dbReference type="Proteomes" id="UP000295727">
    <property type="component" value="Chromosome 3"/>
</dbReference>
<evidence type="ECO:0000256" key="1">
    <source>
        <dbReference type="ARBA" id="ARBA00006484"/>
    </source>
</evidence>
<reference evidence="5 6" key="1">
    <citation type="submission" date="2019-03" db="EMBL/GenBank/DDBJ databases">
        <title>Paraburkholderia sp. 7MH5, isolated from subtropical forest soil.</title>
        <authorList>
            <person name="Gao Z.-H."/>
            <person name="Qiu L.-H."/>
        </authorList>
    </citation>
    <scope>NUCLEOTIDE SEQUENCE [LARGE SCALE GENOMIC DNA]</scope>
    <source>
        <strain evidence="5 6">7MH5</strain>
    </source>
</reference>